<keyword evidence="2" id="KW-1185">Reference proteome</keyword>
<dbReference type="Proteomes" id="UP000267821">
    <property type="component" value="Unassembled WGS sequence"/>
</dbReference>
<dbReference type="STRING" id="1051890.A0A3N4LTF5"/>
<sequence>MPTVQFDPDGFVILVIPSKVNSHSLFLASSVFHAMFGANAPFKEGNSLRNRDAGSLPIEIKLGDDDPKALAILLRLVHFQLNLVPRTLSGDQLYQLVIICDKYDLRQILGWPCLDQWIPMGTQVGGEIAGDQWLFVAYVFG</sequence>
<accession>A0A3N4LTF5</accession>
<proteinExistence type="predicted"/>
<dbReference type="Gene3D" id="3.30.710.10">
    <property type="entry name" value="Potassium Channel Kv1.1, Chain A"/>
    <property type="match status" value="1"/>
</dbReference>
<dbReference type="InParanoid" id="A0A3N4LTF5"/>
<name>A0A3N4LTF5_9PEZI</name>
<reference evidence="1 2" key="1">
    <citation type="journal article" date="2018" name="Nat. Ecol. Evol.">
        <title>Pezizomycetes genomes reveal the molecular basis of ectomycorrhizal truffle lifestyle.</title>
        <authorList>
            <person name="Murat C."/>
            <person name="Payen T."/>
            <person name="Noel B."/>
            <person name="Kuo A."/>
            <person name="Morin E."/>
            <person name="Chen J."/>
            <person name="Kohler A."/>
            <person name="Krizsan K."/>
            <person name="Balestrini R."/>
            <person name="Da Silva C."/>
            <person name="Montanini B."/>
            <person name="Hainaut M."/>
            <person name="Levati E."/>
            <person name="Barry K.W."/>
            <person name="Belfiori B."/>
            <person name="Cichocki N."/>
            <person name="Clum A."/>
            <person name="Dockter R.B."/>
            <person name="Fauchery L."/>
            <person name="Guy J."/>
            <person name="Iotti M."/>
            <person name="Le Tacon F."/>
            <person name="Lindquist E.A."/>
            <person name="Lipzen A."/>
            <person name="Malagnac F."/>
            <person name="Mello A."/>
            <person name="Molinier V."/>
            <person name="Miyauchi S."/>
            <person name="Poulain J."/>
            <person name="Riccioni C."/>
            <person name="Rubini A."/>
            <person name="Sitrit Y."/>
            <person name="Splivallo R."/>
            <person name="Traeger S."/>
            <person name="Wang M."/>
            <person name="Zifcakova L."/>
            <person name="Wipf D."/>
            <person name="Zambonelli A."/>
            <person name="Paolocci F."/>
            <person name="Nowrousian M."/>
            <person name="Ottonello S."/>
            <person name="Baldrian P."/>
            <person name="Spatafora J.W."/>
            <person name="Henrissat B."/>
            <person name="Nagy L.G."/>
            <person name="Aury J.M."/>
            <person name="Wincker P."/>
            <person name="Grigoriev I.V."/>
            <person name="Bonfante P."/>
            <person name="Martin F.M."/>
        </authorList>
    </citation>
    <scope>NUCLEOTIDE SEQUENCE [LARGE SCALE GENOMIC DNA]</scope>
    <source>
        <strain evidence="1 2">ATCC MYA-4762</strain>
    </source>
</reference>
<evidence type="ECO:0000313" key="2">
    <source>
        <dbReference type="Proteomes" id="UP000267821"/>
    </source>
</evidence>
<dbReference type="OrthoDB" id="5275938at2759"/>
<evidence type="ECO:0008006" key="3">
    <source>
        <dbReference type="Google" id="ProtNLM"/>
    </source>
</evidence>
<dbReference type="AlphaFoldDB" id="A0A3N4LTF5"/>
<evidence type="ECO:0000313" key="1">
    <source>
        <dbReference type="EMBL" id="RPB26214.1"/>
    </source>
</evidence>
<organism evidence="1 2">
    <name type="scientific">Terfezia boudieri ATCC MYA-4762</name>
    <dbReference type="NCBI Taxonomy" id="1051890"/>
    <lineage>
        <taxon>Eukaryota</taxon>
        <taxon>Fungi</taxon>
        <taxon>Dikarya</taxon>
        <taxon>Ascomycota</taxon>
        <taxon>Pezizomycotina</taxon>
        <taxon>Pezizomycetes</taxon>
        <taxon>Pezizales</taxon>
        <taxon>Pezizaceae</taxon>
        <taxon>Terfezia</taxon>
    </lineage>
</organism>
<gene>
    <name evidence="1" type="ORF">L211DRAFT_847372</name>
</gene>
<dbReference type="InterPro" id="IPR011333">
    <property type="entry name" value="SKP1/BTB/POZ_sf"/>
</dbReference>
<protein>
    <recommendedName>
        <fullName evidence="3">BTB domain-containing protein</fullName>
    </recommendedName>
</protein>
<dbReference type="EMBL" id="ML121535">
    <property type="protein sequence ID" value="RPB26214.1"/>
    <property type="molecule type" value="Genomic_DNA"/>
</dbReference>